<dbReference type="PANTHER" id="PTHR43802">
    <property type="entry name" value="ENOYL-COA HYDRATASE"/>
    <property type="match status" value="1"/>
</dbReference>
<comment type="caution">
    <text evidence="3">The sequence shown here is derived from an EMBL/GenBank/DDBJ whole genome shotgun (WGS) entry which is preliminary data.</text>
</comment>
<dbReference type="RefSeq" id="WP_379508043.1">
    <property type="nucleotide sequence ID" value="NZ_JBHRTQ010000001.1"/>
</dbReference>
<protein>
    <submittedName>
        <fullName evidence="3">Enoyl-CoA hydratase/isomerase family protein</fullName>
    </submittedName>
</protein>
<evidence type="ECO:0000313" key="4">
    <source>
        <dbReference type="Proteomes" id="UP001595604"/>
    </source>
</evidence>
<dbReference type="InterPro" id="IPR029045">
    <property type="entry name" value="ClpP/crotonase-like_dom_sf"/>
</dbReference>
<dbReference type="Pfam" id="PF00378">
    <property type="entry name" value="ECH_1"/>
    <property type="match status" value="1"/>
</dbReference>
<evidence type="ECO:0000313" key="3">
    <source>
        <dbReference type="EMBL" id="MFC3172646.1"/>
    </source>
</evidence>
<evidence type="ECO:0000256" key="2">
    <source>
        <dbReference type="SAM" id="MobiDB-lite"/>
    </source>
</evidence>
<sequence length="321" mass="33915">MDAMRLEPWMLRLDWREDERPFALVDLAQWPRDEPFDPLPPVPLVGLGDPADPRAAAMDVVIEPPITLEALATGIMAAPRAAAALVDLLRATYALPLREALVAESFAYAMLQGSDEHRGWTGARQSAPAAPAAPPPPPGHLHVERDGATLALLIDRPEARNAIDRALRDALFDAFTLAALDPAITRIRLAGAGRSFSMGADLTEFGTTVDPVTAHAIRMRTLPALALLPRVDALEVHVQGGCVGSGLELAAFAARLTASADAWFQLPEVGMGIIAGAGGTVSVPRRIGRSRAALLMLSGKRINARTALAWGLVDAVAEGPG</sequence>
<dbReference type="EMBL" id="JBHRTQ010000001">
    <property type="protein sequence ID" value="MFC3172646.1"/>
    <property type="molecule type" value="Genomic_DNA"/>
</dbReference>
<accession>A0ABV7IMZ6</accession>
<reference evidence="4" key="1">
    <citation type="journal article" date="2019" name="Int. J. Syst. Evol. Microbiol.">
        <title>The Global Catalogue of Microorganisms (GCM) 10K type strain sequencing project: providing services to taxonomists for standard genome sequencing and annotation.</title>
        <authorList>
            <consortium name="The Broad Institute Genomics Platform"/>
            <consortium name="The Broad Institute Genome Sequencing Center for Infectious Disease"/>
            <person name="Wu L."/>
            <person name="Ma J."/>
        </authorList>
    </citation>
    <scope>NUCLEOTIDE SEQUENCE [LARGE SCALE GENOMIC DNA]</scope>
    <source>
        <strain evidence="4">KCTC 42984</strain>
    </source>
</reference>
<feature type="region of interest" description="Disordered" evidence="2">
    <location>
        <begin position="119"/>
        <end position="140"/>
    </location>
</feature>
<dbReference type="Gene3D" id="3.90.226.10">
    <property type="entry name" value="2-enoyl-CoA Hydratase, Chain A, domain 1"/>
    <property type="match status" value="1"/>
</dbReference>
<dbReference type="CDD" id="cd06558">
    <property type="entry name" value="crotonase-like"/>
    <property type="match status" value="1"/>
</dbReference>
<keyword evidence="4" id="KW-1185">Reference proteome</keyword>
<dbReference type="PANTHER" id="PTHR43802:SF1">
    <property type="entry name" value="IP11341P-RELATED"/>
    <property type="match status" value="1"/>
</dbReference>
<comment type="similarity">
    <text evidence="1">Belongs to the enoyl-CoA hydratase/isomerase family.</text>
</comment>
<proteinExistence type="inferred from homology"/>
<dbReference type="InterPro" id="IPR001753">
    <property type="entry name" value="Enoyl-CoA_hydra/iso"/>
</dbReference>
<organism evidence="3 4">
    <name type="scientific">Novosphingobium bradum</name>
    <dbReference type="NCBI Taxonomy" id="1737444"/>
    <lineage>
        <taxon>Bacteria</taxon>
        <taxon>Pseudomonadati</taxon>
        <taxon>Pseudomonadota</taxon>
        <taxon>Alphaproteobacteria</taxon>
        <taxon>Sphingomonadales</taxon>
        <taxon>Sphingomonadaceae</taxon>
        <taxon>Novosphingobium</taxon>
    </lineage>
</organism>
<dbReference type="SUPFAM" id="SSF52096">
    <property type="entry name" value="ClpP/crotonase"/>
    <property type="match status" value="1"/>
</dbReference>
<gene>
    <name evidence="3" type="ORF">ACFOD9_00125</name>
</gene>
<dbReference type="Proteomes" id="UP001595604">
    <property type="component" value="Unassembled WGS sequence"/>
</dbReference>
<evidence type="ECO:0000256" key="1">
    <source>
        <dbReference type="ARBA" id="ARBA00005254"/>
    </source>
</evidence>
<name>A0ABV7IMZ6_9SPHN</name>